<evidence type="ECO:0000256" key="2">
    <source>
        <dbReference type="ARBA" id="ARBA00022598"/>
    </source>
</evidence>
<dbReference type="RefSeq" id="WP_169198305.1">
    <property type="nucleotide sequence ID" value="NZ_WTVH02000008.1"/>
</dbReference>
<dbReference type="SUPFAM" id="SSF56801">
    <property type="entry name" value="Acetyl-CoA synthetase-like"/>
    <property type="match status" value="1"/>
</dbReference>
<organism evidence="7 8">
    <name type="scientific">Aromatoleum buckelii</name>
    <dbReference type="NCBI Taxonomy" id="200254"/>
    <lineage>
        <taxon>Bacteria</taxon>
        <taxon>Pseudomonadati</taxon>
        <taxon>Pseudomonadota</taxon>
        <taxon>Betaproteobacteria</taxon>
        <taxon>Rhodocyclales</taxon>
        <taxon>Rhodocyclaceae</taxon>
        <taxon>Aromatoleum</taxon>
    </lineage>
</organism>
<dbReference type="InterPro" id="IPR045851">
    <property type="entry name" value="AMP-bd_C_sf"/>
</dbReference>
<dbReference type="CDD" id="cd12118">
    <property type="entry name" value="ttLC_FACS_AEE21_like"/>
    <property type="match status" value="1"/>
</dbReference>
<accession>A0ABX1MYE2</accession>
<dbReference type="PANTHER" id="PTHR43859:SF4">
    <property type="entry name" value="BUTANOATE--COA LIGASE AAE1-RELATED"/>
    <property type="match status" value="1"/>
</dbReference>
<evidence type="ECO:0000259" key="5">
    <source>
        <dbReference type="Pfam" id="PF00501"/>
    </source>
</evidence>
<evidence type="ECO:0000256" key="3">
    <source>
        <dbReference type="ARBA" id="ARBA00022832"/>
    </source>
</evidence>
<feature type="domain" description="AMP-binding enzyme C-terminal" evidence="6">
    <location>
        <begin position="455"/>
        <end position="529"/>
    </location>
</feature>
<feature type="domain" description="AMP-dependent synthetase/ligase" evidence="5">
    <location>
        <begin position="27"/>
        <end position="405"/>
    </location>
</feature>
<name>A0ABX1MYE2_9RHOO</name>
<keyword evidence="8" id="KW-1185">Reference proteome</keyword>
<dbReference type="InterPro" id="IPR000873">
    <property type="entry name" value="AMP-dep_synth/lig_dom"/>
</dbReference>
<gene>
    <name evidence="7" type="ORF">GO608_06725</name>
</gene>
<dbReference type="PANTHER" id="PTHR43859">
    <property type="entry name" value="ACYL-ACTIVATING ENZYME"/>
    <property type="match status" value="1"/>
</dbReference>
<evidence type="ECO:0000313" key="7">
    <source>
        <dbReference type="EMBL" id="NMF93019.1"/>
    </source>
</evidence>
<dbReference type="InterPro" id="IPR042099">
    <property type="entry name" value="ANL_N_sf"/>
</dbReference>
<comment type="caution">
    <text evidence="7">The sequence shown here is derived from an EMBL/GenBank/DDBJ whole genome shotgun (WGS) entry which is preliminary data.</text>
</comment>
<dbReference type="Proteomes" id="UP000601990">
    <property type="component" value="Unassembled WGS sequence"/>
</dbReference>
<keyword evidence="4" id="KW-0443">Lipid metabolism</keyword>
<proteinExistence type="inferred from homology"/>
<dbReference type="Gene3D" id="3.30.300.30">
    <property type="match status" value="1"/>
</dbReference>
<comment type="similarity">
    <text evidence="1">Belongs to the ATP-dependent AMP-binding enzyme family.</text>
</comment>
<dbReference type="InterPro" id="IPR020845">
    <property type="entry name" value="AMP-binding_CS"/>
</dbReference>
<keyword evidence="2" id="KW-0436">Ligase</keyword>
<evidence type="ECO:0000313" key="8">
    <source>
        <dbReference type="Proteomes" id="UP000601990"/>
    </source>
</evidence>
<dbReference type="NCBIfam" id="NF006020">
    <property type="entry name" value="PRK08162.1"/>
    <property type="match status" value="1"/>
</dbReference>
<evidence type="ECO:0000259" key="6">
    <source>
        <dbReference type="Pfam" id="PF13193"/>
    </source>
</evidence>
<dbReference type="Pfam" id="PF13193">
    <property type="entry name" value="AMP-binding_C"/>
    <property type="match status" value="1"/>
</dbReference>
<evidence type="ECO:0000256" key="1">
    <source>
        <dbReference type="ARBA" id="ARBA00006432"/>
    </source>
</evidence>
<dbReference type="Pfam" id="PF00501">
    <property type="entry name" value="AMP-binding"/>
    <property type="match status" value="1"/>
</dbReference>
<keyword evidence="3" id="KW-0276">Fatty acid metabolism</keyword>
<evidence type="ECO:0000256" key="4">
    <source>
        <dbReference type="ARBA" id="ARBA00023098"/>
    </source>
</evidence>
<reference evidence="7" key="1">
    <citation type="submission" date="2019-12" db="EMBL/GenBank/DDBJ databases">
        <title>Comparative genomics gives insights into the taxonomy of the Azoarcus-Aromatoleum group and reveals separate origins of nif in the plant-associated Azoarcus and non-plant-associated Aromatoleum sub-groups.</title>
        <authorList>
            <person name="Lafos M."/>
            <person name="Maluk M."/>
            <person name="Batista M."/>
            <person name="Junghare M."/>
            <person name="Carmona M."/>
            <person name="Faoro H."/>
            <person name="Cruz L.M."/>
            <person name="Battistoni F."/>
            <person name="De Souza E."/>
            <person name="Pedrosa F."/>
            <person name="Chen W.-M."/>
            <person name="Poole P.S."/>
            <person name="Dixon R.A."/>
            <person name="James E.K."/>
        </authorList>
    </citation>
    <scope>NUCLEOTIDE SEQUENCE</scope>
    <source>
        <strain evidence="7">U120</strain>
    </source>
</reference>
<protein>
    <submittedName>
        <fullName evidence="7">AMP-binding protein</fullName>
    </submittedName>
</protein>
<dbReference type="PROSITE" id="PS00455">
    <property type="entry name" value="AMP_BINDING"/>
    <property type="match status" value="1"/>
</dbReference>
<dbReference type="InterPro" id="IPR025110">
    <property type="entry name" value="AMP-bd_C"/>
</dbReference>
<sequence length="546" mass="59697">MSNSPYAQGLAKNAANYVPLSPLSFIERSAQVYPQRTAVIHGARRFTWQETYARCRRLASALVQHGIGRGDTVAVMLPNVPAMFEAHFGVPMIGAVLNTLNTRLDPEAIAFMLAHGEAKVLITDPEFASLVGPALERLDGPKPLVIDALDAEYPGTDRLGAIEYEEFLAAGDPEFAWSLPPDEWDAIALNYTSGTTGNPKGVVYHHRGAYLNAASNIISWGMPQHAVYLWTLPMFHCNGWCFPWTMAANAGINVCLRKIDVALIYELIRTHKVSHFCGAPIVHGMLINAPAGMRDGITHKVSALIAGAAPPAAIIEGMERIGFDITHVYGLTETYGPASVCAKHPSWDELPIDRRAERNGRQGVRYHMQEAIAVLDPETMVPVPADGETMGEIMFRGNLVMKGYLKNEKASDEAFAGGWFHTGDLAVMHPDGYVKIKDRSKDVIISGGENISSLEVEEALYRHPAVMTAAVVAKPDEKWGEVPAAYIEVKDGAAVTADDIIAHCREHLARYKVPKHIEFCVLPKTSTGKIQKFVLREQAKSTLAID</sequence>
<dbReference type="EMBL" id="WTVH01000009">
    <property type="protein sequence ID" value="NMF93019.1"/>
    <property type="molecule type" value="Genomic_DNA"/>
</dbReference>
<dbReference type="Gene3D" id="3.40.50.12780">
    <property type="entry name" value="N-terminal domain of ligase-like"/>
    <property type="match status" value="1"/>
</dbReference>